<dbReference type="OrthoDB" id="9766445at2"/>
<dbReference type="InterPro" id="IPR015422">
    <property type="entry name" value="PyrdxlP-dep_Trfase_small"/>
</dbReference>
<keyword evidence="4 8" id="KW-0032">Aminotransferase</keyword>
<dbReference type="GO" id="GO:0033585">
    <property type="term" value="P:L-phenylalanine biosynthetic process from chorismate via phenylpyruvate"/>
    <property type="evidence" value="ECO:0007669"/>
    <property type="project" value="TreeGrafter"/>
</dbReference>
<dbReference type="Gene3D" id="3.90.1150.10">
    <property type="entry name" value="Aspartate Aminotransferase, domain 1"/>
    <property type="match status" value="1"/>
</dbReference>
<evidence type="ECO:0000256" key="4">
    <source>
        <dbReference type="ARBA" id="ARBA00022576"/>
    </source>
</evidence>
<sequence>MITTEQTRTSAAAPGSLFGALERQPADALLRLIGLYRQDQRPHKIDLGVGVYRNDAGETPVMRAIKAAEHRLADTQATKAYLGPEGDERFVELLAPIVFGSVKAADPCLTGVQTPGGTGALRLGAELVARGAGRPTVWIGTPTWPNHAPIFREAGLAVRSHPFFDPATGTIDFAAMIAALDQAKVGDVVLLHGCCHNPTGAELTQAQWTDLITLLTERRLIPFVDLAYQGLGRGLDADAATTRALLEAVPEAIVAYSCDKNFGLYRDRVGALWVKAADDGRTAAVRDNLLVLARSLWSMPPDHGAAAVREILEDGVLEAAWKDELEEMRTRIAGLRAELARAEPRLAALADQGGMFAMLPLSREAVLALRTDHGIYMADSGRINIAGLRSETIAGFVAAIAAHLQR</sequence>
<dbReference type="SUPFAM" id="SSF53383">
    <property type="entry name" value="PLP-dependent transferases"/>
    <property type="match status" value="1"/>
</dbReference>
<evidence type="ECO:0000256" key="2">
    <source>
        <dbReference type="ARBA" id="ARBA00007441"/>
    </source>
</evidence>
<dbReference type="GO" id="GO:0030170">
    <property type="term" value="F:pyridoxal phosphate binding"/>
    <property type="evidence" value="ECO:0007669"/>
    <property type="project" value="InterPro"/>
</dbReference>
<evidence type="ECO:0000259" key="7">
    <source>
        <dbReference type="Pfam" id="PF00155"/>
    </source>
</evidence>
<evidence type="ECO:0000256" key="5">
    <source>
        <dbReference type="ARBA" id="ARBA00022679"/>
    </source>
</evidence>
<dbReference type="PANTHER" id="PTHR11879">
    <property type="entry name" value="ASPARTATE AMINOTRANSFERASE"/>
    <property type="match status" value="1"/>
</dbReference>
<evidence type="ECO:0000313" key="8">
    <source>
        <dbReference type="EMBL" id="AOH83182.1"/>
    </source>
</evidence>
<dbReference type="InterPro" id="IPR015421">
    <property type="entry name" value="PyrdxlP-dep_Trfase_major"/>
</dbReference>
<dbReference type="InterPro" id="IPR015424">
    <property type="entry name" value="PyrdxlP-dep_Trfase"/>
</dbReference>
<dbReference type="KEGG" id="span:AWL63_03515"/>
<reference evidence="8 9" key="1">
    <citation type="submission" date="2016-01" db="EMBL/GenBank/DDBJ databases">
        <title>Complete genome and mega plasmid sequence of Sphingomonas panacis DCY99 elicits systemic resistance in rice to Xanthomonas oryzae.</title>
        <authorList>
            <person name="Kim Y.J."/>
            <person name="Yang D.C."/>
            <person name="Sing P."/>
        </authorList>
    </citation>
    <scope>NUCLEOTIDE SEQUENCE [LARGE SCALE GENOMIC DNA]</scope>
    <source>
        <strain evidence="8 9">DCY99</strain>
    </source>
</reference>
<dbReference type="RefSeq" id="WP_069203764.1">
    <property type="nucleotide sequence ID" value="NZ_CP014168.1"/>
</dbReference>
<dbReference type="InterPro" id="IPR004839">
    <property type="entry name" value="Aminotransferase_I/II_large"/>
</dbReference>
<dbReference type="PRINTS" id="PR00799">
    <property type="entry name" value="TRANSAMINASE"/>
</dbReference>
<dbReference type="NCBIfam" id="NF006719">
    <property type="entry name" value="PRK09257.1"/>
    <property type="match status" value="1"/>
</dbReference>
<dbReference type="GO" id="GO:0004838">
    <property type="term" value="F:L-tyrosine-2-oxoglutarate transaminase activity"/>
    <property type="evidence" value="ECO:0007669"/>
    <property type="project" value="TreeGrafter"/>
</dbReference>
<dbReference type="InterPro" id="IPR000796">
    <property type="entry name" value="Asp_trans"/>
</dbReference>
<evidence type="ECO:0000256" key="3">
    <source>
        <dbReference type="ARBA" id="ARBA00011738"/>
    </source>
</evidence>
<accession>A0A1B3Z6Y1</accession>
<dbReference type="Gene3D" id="3.40.640.10">
    <property type="entry name" value="Type I PLP-dependent aspartate aminotransferase-like (Major domain)"/>
    <property type="match status" value="1"/>
</dbReference>
<comment type="cofactor">
    <cofactor evidence="1">
        <name>pyridoxal 5'-phosphate</name>
        <dbReference type="ChEBI" id="CHEBI:597326"/>
    </cofactor>
</comment>
<feature type="domain" description="Aminotransferase class I/classII large" evidence="7">
    <location>
        <begin position="43"/>
        <end position="400"/>
    </location>
</feature>
<dbReference type="AlphaFoldDB" id="A0A1B3Z6Y1"/>
<keyword evidence="6" id="KW-0663">Pyridoxal phosphate</keyword>
<name>A0A1B3Z6Y1_9SPHN</name>
<organism evidence="8 9">
    <name type="scientific">Sphingomonas panacis</name>
    <dbReference type="NCBI Taxonomy" id="1560345"/>
    <lineage>
        <taxon>Bacteria</taxon>
        <taxon>Pseudomonadati</taxon>
        <taxon>Pseudomonadota</taxon>
        <taxon>Alphaproteobacteria</taxon>
        <taxon>Sphingomonadales</taxon>
        <taxon>Sphingomonadaceae</taxon>
        <taxon>Sphingomonas</taxon>
    </lineage>
</organism>
<dbReference type="Pfam" id="PF00155">
    <property type="entry name" value="Aminotran_1_2"/>
    <property type="match status" value="1"/>
</dbReference>
<comment type="subunit">
    <text evidence="3">Homodimer.</text>
</comment>
<keyword evidence="9" id="KW-1185">Reference proteome</keyword>
<evidence type="ECO:0000313" key="9">
    <source>
        <dbReference type="Proteomes" id="UP000094256"/>
    </source>
</evidence>
<dbReference type="EMBL" id="CP014168">
    <property type="protein sequence ID" value="AOH83182.1"/>
    <property type="molecule type" value="Genomic_DNA"/>
</dbReference>
<dbReference type="CDD" id="cd00609">
    <property type="entry name" value="AAT_like"/>
    <property type="match status" value="1"/>
</dbReference>
<comment type="similarity">
    <text evidence="2">Belongs to the class-I pyridoxal-phosphate-dependent aminotransferase family.</text>
</comment>
<dbReference type="GO" id="GO:0005829">
    <property type="term" value="C:cytosol"/>
    <property type="evidence" value="ECO:0007669"/>
    <property type="project" value="TreeGrafter"/>
</dbReference>
<dbReference type="GO" id="GO:0004069">
    <property type="term" value="F:L-aspartate:2-oxoglutarate aminotransferase activity"/>
    <property type="evidence" value="ECO:0007669"/>
    <property type="project" value="TreeGrafter"/>
</dbReference>
<keyword evidence="5 8" id="KW-0808">Transferase</keyword>
<proteinExistence type="inferred from homology"/>
<evidence type="ECO:0000256" key="1">
    <source>
        <dbReference type="ARBA" id="ARBA00001933"/>
    </source>
</evidence>
<evidence type="ECO:0000256" key="6">
    <source>
        <dbReference type="ARBA" id="ARBA00022898"/>
    </source>
</evidence>
<dbReference type="PANTHER" id="PTHR11879:SF22">
    <property type="entry name" value="ASPARTATE AMINOTRANSFERASE, MITOCHONDRIAL"/>
    <property type="match status" value="1"/>
</dbReference>
<dbReference type="STRING" id="1560345.AWL63_03515"/>
<gene>
    <name evidence="8" type="ORF">AWL63_03515</name>
</gene>
<protein>
    <submittedName>
        <fullName evidence="8">Aromatic amino acid aminotransferase</fullName>
    </submittedName>
</protein>
<dbReference type="GO" id="GO:0042802">
    <property type="term" value="F:identical protein binding"/>
    <property type="evidence" value="ECO:0007669"/>
    <property type="project" value="TreeGrafter"/>
</dbReference>
<dbReference type="Proteomes" id="UP000094256">
    <property type="component" value="Chromosome"/>
</dbReference>